<dbReference type="PANTHER" id="PTHR43808">
    <property type="entry name" value="ACETYLORNITHINE DEACETYLASE"/>
    <property type="match status" value="1"/>
</dbReference>
<keyword evidence="3" id="KW-0479">Metal-binding</keyword>
<gene>
    <name evidence="7" type="ORF">CHO01_23060</name>
</gene>
<keyword evidence="4" id="KW-0378">Hydrolase</keyword>
<accession>A0A511FD65</accession>
<proteinExistence type="inferred from homology"/>
<evidence type="ECO:0000313" key="7">
    <source>
        <dbReference type="EMBL" id="GEL47190.1"/>
    </source>
</evidence>
<evidence type="ECO:0000256" key="3">
    <source>
        <dbReference type="ARBA" id="ARBA00022723"/>
    </source>
</evidence>
<dbReference type="InterPro" id="IPR002933">
    <property type="entry name" value="Peptidase_M20"/>
</dbReference>
<dbReference type="PROSITE" id="PS00759">
    <property type="entry name" value="ARGE_DAPE_CPG2_2"/>
    <property type="match status" value="1"/>
</dbReference>
<dbReference type="PANTHER" id="PTHR43808:SF8">
    <property type="entry name" value="PEPTIDASE M20 DIMERISATION DOMAIN-CONTAINING PROTEIN"/>
    <property type="match status" value="1"/>
</dbReference>
<dbReference type="InterPro" id="IPR036264">
    <property type="entry name" value="Bact_exopeptidase_dim_dom"/>
</dbReference>
<dbReference type="InterPro" id="IPR001261">
    <property type="entry name" value="ArgE/DapE_CS"/>
</dbReference>
<protein>
    <submittedName>
        <fullName evidence="7">Peptidase M20</fullName>
    </submittedName>
</protein>
<comment type="cofactor">
    <cofactor evidence="1">
        <name>Zn(2+)</name>
        <dbReference type="ChEBI" id="CHEBI:29105"/>
    </cofactor>
</comment>
<dbReference type="GO" id="GO:0016787">
    <property type="term" value="F:hydrolase activity"/>
    <property type="evidence" value="ECO:0007669"/>
    <property type="project" value="UniProtKB-KW"/>
</dbReference>
<dbReference type="InterPro" id="IPR050072">
    <property type="entry name" value="Peptidase_M20A"/>
</dbReference>
<evidence type="ECO:0000256" key="5">
    <source>
        <dbReference type="ARBA" id="ARBA00022833"/>
    </source>
</evidence>
<dbReference type="Gene3D" id="1.10.150.900">
    <property type="match status" value="1"/>
</dbReference>
<evidence type="ECO:0000256" key="1">
    <source>
        <dbReference type="ARBA" id="ARBA00001947"/>
    </source>
</evidence>
<name>A0A511FD65_9CELL</name>
<evidence type="ECO:0000256" key="4">
    <source>
        <dbReference type="ARBA" id="ARBA00022801"/>
    </source>
</evidence>
<organism evidence="7 8">
    <name type="scientific">Cellulomonas hominis</name>
    <dbReference type="NCBI Taxonomy" id="156981"/>
    <lineage>
        <taxon>Bacteria</taxon>
        <taxon>Bacillati</taxon>
        <taxon>Actinomycetota</taxon>
        <taxon>Actinomycetes</taxon>
        <taxon>Micrococcales</taxon>
        <taxon>Cellulomonadaceae</taxon>
        <taxon>Cellulomonas</taxon>
    </lineage>
</organism>
<dbReference type="SUPFAM" id="SSF55031">
    <property type="entry name" value="Bacterial exopeptidase dimerisation domain"/>
    <property type="match status" value="1"/>
</dbReference>
<keyword evidence="5" id="KW-0862">Zinc</keyword>
<feature type="domain" description="Peptidase M20 dimerisation" evidence="6">
    <location>
        <begin position="210"/>
        <end position="350"/>
    </location>
</feature>
<keyword evidence="8" id="KW-1185">Reference proteome</keyword>
<dbReference type="Pfam" id="PF01546">
    <property type="entry name" value="Peptidase_M20"/>
    <property type="match status" value="1"/>
</dbReference>
<comment type="similarity">
    <text evidence="2">Belongs to the peptidase M20A family.</text>
</comment>
<dbReference type="FunFam" id="1.10.150.900:FF:000002">
    <property type="entry name" value="M20/M25/M40 family peptidase"/>
    <property type="match status" value="1"/>
</dbReference>
<sequence length="453" mass="48273">MDRMTPAPPASTDVPPHDTTAAEAEVVRIAQDLIRFDTSNYGDGSGPGERSAAEHVMTLLHEVGLEPELFESAPGRANVVVRLEGSDRSRPALVLHGHTDVVPAEAKDWKVDPFAGEEFDGMVWGRGAVDMKGMDAMILAVVRQMVREGRRPARDVVVAMFADEEAGGRYGARYAVDHRPELFEGATEAVSEVGGFSVDVQGRRAYLLQTAEKGIAWLRLVADGTAGHGSAVNPDNAVTELAGAIARIGAYQWDTRLTPTVLALLEGVADLTGLPLDVDDPLAIDRLIGALGPARRFVGSSIRTLANPTQLHAGYKTNVIPGRATATVDVRPLPGDHEDVLATVRELAGPHVRVEPEHLDIGLEVPATGALVDTMTDVLRAQDPGAVVLPYMLSAGTDNKSLARLGIAGYGFAPLRLPADLDFTALFHGVDERVPADSLRFGVRVLDGLLREA</sequence>
<comment type="caution">
    <text evidence="7">The sequence shown here is derived from an EMBL/GenBank/DDBJ whole genome shotgun (WGS) entry which is preliminary data.</text>
</comment>
<evidence type="ECO:0000313" key="8">
    <source>
        <dbReference type="Proteomes" id="UP000321723"/>
    </source>
</evidence>
<dbReference type="Gene3D" id="3.30.70.360">
    <property type="match status" value="1"/>
</dbReference>
<dbReference type="InterPro" id="IPR011650">
    <property type="entry name" value="Peptidase_M20_dimer"/>
</dbReference>
<evidence type="ECO:0000256" key="2">
    <source>
        <dbReference type="ARBA" id="ARBA00006247"/>
    </source>
</evidence>
<dbReference type="GO" id="GO:0046872">
    <property type="term" value="F:metal ion binding"/>
    <property type="evidence" value="ECO:0007669"/>
    <property type="project" value="UniProtKB-KW"/>
</dbReference>
<dbReference type="Gene3D" id="3.40.630.10">
    <property type="entry name" value="Zn peptidases"/>
    <property type="match status" value="1"/>
</dbReference>
<dbReference type="EMBL" id="BJVQ01000032">
    <property type="protein sequence ID" value="GEL47190.1"/>
    <property type="molecule type" value="Genomic_DNA"/>
</dbReference>
<dbReference type="SUPFAM" id="SSF53187">
    <property type="entry name" value="Zn-dependent exopeptidases"/>
    <property type="match status" value="1"/>
</dbReference>
<reference evidence="7 8" key="1">
    <citation type="submission" date="2019-07" db="EMBL/GenBank/DDBJ databases">
        <title>Whole genome shotgun sequence of Cellulomonas hominis NBRC 16055.</title>
        <authorList>
            <person name="Hosoyama A."/>
            <person name="Uohara A."/>
            <person name="Ohji S."/>
            <person name="Ichikawa N."/>
        </authorList>
    </citation>
    <scope>NUCLEOTIDE SEQUENCE [LARGE SCALE GENOMIC DNA]</scope>
    <source>
        <strain evidence="7 8">NBRC 16055</strain>
    </source>
</reference>
<evidence type="ECO:0000259" key="6">
    <source>
        <dbReference type="Pfam" id="PF07687"/>
    </source>
</evidence>
<dbReference type="NCBIfam" id="NF005913">
    <property type="entry name" value="PRK07906.1"/>
    <property type="match status" value="1"/>
</dbReference>
<dbReference type="Pfam" id="PF07687">
    <property type="entry name" value="M20_dimer"/>
    <property type="match status" value="1"/>
</dbReference>
<dbReference type="Proteomes" id="UP000321723">
    <property type="component" value="Unassembled WGS sequence"/>
</dbReference>
<dbReference type="AlphaFoldDB" id="A0A511FD65"/>